<dbReference type="Gene3D" id="1.10.10.60">
    <property type="entry name" value="Homeodomain-like"/>
    <property type="match status" value="1"/>
</dbReference>
<keyword evidence="2" id="KW-0217">Developmental protein</keyword>
<feature type="domain" description="Homeobox" evidence="10">
    <location>
        <begin position="363"/>
        <end position="423"/>
    </location>
</feature>
<dbReference type="InterPro" id="IPR050674">
    <property type="entry name" value="Msh_Homeobox_Regulators"/>
</dbReference>
<organism evidence="11 12">
    <name type="scientific">Frankliniella fusca</name>
    <dbReference type="NCBI Taxonomy" id="407009"/>
    <lineage>
        <taxon>Eukaryota</taxon>
        <taxon>Metazoa</taxon>
        <taxon>Ecdysozoa</taxon>
        <taxon>Arthropoda</taxon>
        <taxon>Hexapoda</taxon>
        <taxon>Insecta</taxon>
        <taxon>Pterygota</taxon>
        <taxon>Neoptera</taxon>
        <taxon>Paraneoptera</taxon>
        <taxon>Thysanoptera</taxon>
        <taxon>Terebrantia</taxon>
        <taxon>Thripoidea</taxon>
        <taxon>Thripidae</taxon>
        <taxon>Frankliniella</taxon>
    </lineage>
</organism>
<reference evidence="11" key="2">
    <citation type="journal article" date="2023" name="BMC Genomics">
        <title>Pest status, molecular evolution, and epigenetic factors derived from the genome assembly of Frankliniella fusca, a thysanopteran phytovirus vector.</title>
        <authorList>
            <person name="Catto M.A."/>
            <person name="Labadie P.E."/>
            <person name="Jacobson A.L."/>
            <person name="Kennedy G.G."/>
            <person name="Srinivasan R."/>
            <person name="Hunt B.G."/>
        </authorList>
    </citation>
    <scope>NUCLEOTIDE SEQUENCE</scope>
    <source>
        <strain evidence="11">PL_HMW_Pooled</strain>
    </source>
</reference>
<dbReference type="Proteomes" id="UP001219518">
    <property type="component" value="Unassembled WGS sequence"/>
</dbReference>
<feature type="compositionally biased region" description="Polar residues" evidence="9">
    <location>
        <begin position="58"/>
        <end position="78"/>
    </location>
</feature>
<protein>
    <submittedName>
        <fullName evidence="11">Homeobox protein MSX-2</fullName>
    </submittedName>
</protein>
<dbReference type="AlphaFoldDB" id="A0AAE1I3R0"/>
<dbReference type="PANTHER" id="PTHR24338:SF0">
    <property type="entry name" value="MUSCLE SEGMENTATION HOMEOBOX"/>
    <property type="match status" value="1"/>
</dbReference>
<accession>A0AAE1I3R0</accession>
<dbReference type="InterPro" id="IPR009057">
    <property type="entry name" value="Homeodomain-like_sf"/>
</dbReference>
<dbReference type="PROSITE" id="PS50071">
    <property type="entry name" value="HOMEOBOX_2"/>
    <property type="match status" value="1"/>
</dbReference>
<comment type="subcellular location">
    <subcellularLocation>
        <location evidence="1 7 8">Nucleus</location>
    </subcellularLocation>
</comment>
<evidence type="ECO:0000256" key="7">
    <source>
        <dbReference type="PROSITE-ProRule" id="PRU00108"/>
    </source>
</evidence>
<dbReference type="InterPro" id="IPR017970">
    <property type="entry name" value="Homeobox_CS"/>
</dbReference>
<feature type="compositionally biased region" description="Low complexity" evidence="9">
    <location>
        <begin position="94"/>
        <end position="103"/>
    </location>
</feature>
<dbReference type="InterPro" id="IPR020479">
    <property type="entry name" value="HD_metazoa"/>
</dbReference>
<dbReference type="SMART" id="SM00389">
    <property type="entry name" value="HOX"/>
    <property type="match status" value="1"/>
</dbReference>
<keyword evidence="4 7" id="KW-0371">Homeobox</keyword>
<comment type="caution">
    <text evidence="11">The sequence shown here is derived from an EMBL/GenBank/DDBJ whole genome shotgun (WGS) entry which is preliminary data.</text>
</comment>
<dbReference type="GO" id="GO:0000981">
    <property type="term" value="F:DNA-binding transcription factor activity, RNA polymerase II-specific"/>
    <property type="evidence" value="ECO:0007669"/>
    <property type="project" value="InterPro"/>
</dbReference>
<evidence type="ECO:0000256" key="6">
    <source>
        <dbReference type="ARBA" id="ARBA00038425"/>
    </source>
</evidence>
<name>A0AAE1I3R0_9NEOP</name>
<feature type="compositionally biased region" description="Low complexity" evidence="9">
    <location>
        <begin position="460"/>
        <end position="472"/>
    </location>
</feature>
<evidence type="ECO:0000256" key="4">
    <source>
        <dbReference type="ARBA" id="ARBA00023155"/>
    </source>
</evidence>
<proteinExistence type="inferred from homology"/>
<feature type="region of interest" description="Disordered" evidence="9">
    <location>
        <begin position="324"/>
        <end position="371"/>
    </location>
</feature>
<feature type="region of interest" description="Disordered" evidence="9">
    <location>
        <begin position="135"/>
        <end position="283"/>
    </location>
</feature>
<evidence type="ECO:0000313" key="12">
    <source>
        <dbReference type="Proteomes" id="UP001219518"/>
    </source>
</evidence>
<dbReference type="SUPFAM" id="SSF46689">
    <property type="entry name" value="Homeodomain-like"/>
    <property type="match status" value="1"/>
</dbReference>
<feature type="DNA-binding region" description="Homeobox" evidence="7">
    <location>
        <begin position="365"/>
        <end position="424"/>
    </location>
</feature>
<feature type="compositionally biased region" description="Basic and acidic residues" evidence="9">
    <location>
        <begin position="229"/>
        <end position="249"/>
    </location>
</feature>
<evidence type="ECO:0000256" key="3">
    <source>
        <dbReference type="ARBA" id="ARBA00023125"/>
    </source>
</evidence>
<dbReference type="PROSITE" id="PS00027">
    <property type="entry name" value="HOMEOBOX_1"/>
    <property type="match status" value="1"/>
</dbReference>
<evidence type="ECO:0000256" key="1">
    <source>
        <dbReference type="ARBA" id="ARBA00004123"/>
    </source>
</evidence>
<dbReference type="GO" id="GO:0048598">
    <property type="term" value="P:embryonic morphogenesis"/>
    <property type="evidence" value="ECO:0007669"/>
    <property type="project" value="TreeGrafter"/>
</dbReference>
<feature type="compositionally biased region" description="Low complexity" evidence="9">
    <location>
        <begin position="480"/>
        <end position="504"/>
    </location>
</feature>
<evidence type="ECO:0000256" key="2">
    <source>
        <dbReference type="ARBA" id="ARBA00022473"/>
    </source>
</evidence>
<feature type="compositionally biased region" description="Acidic residues" evidence="9">
    <location>
        <begin position="196"/>
        <end position="206"/>
    </location>
</feature>
<feature type="region of interest" description="Disordered" evidence="9">
    <location>
        <begin position="460"/>
        <end position="504"/>
    </location>
</feature>
<dbReference type="EMBL" id="JAHWGI010001434">
    <property type="protein sequence ID" value="KAK3932034.1"/>
    <property type="molecule type" value="Genomic_DNA"/>
</dbReference>
<keyword evidence="3 7" id="KW-0238">DNA-binding</keyword>
<evidence type="ECO:0000256" key="9">
    <source>
        <dbReference type="SAM" id="MobiDB-lite"/>
    </source>
</evidence>
<keyword evidence="5 7" id="KW-0539">Nucleus</keyword>
<dbReference type="CDD" id="cd00086">
    <property type="entry name" value="homeodomain"/>
    <property type="match status" value="1"/>
</dbReference>
<gene>
    <name evidence="11" type="ORF">KUF71_011362</name>
</gene>
<dbReference type="PRINTS" id="PR00024">
    <property type="entry name" value="HOMEOBOX"/>
</dbReference>
<dbReference type="GO" id="GO:0000977">
    <property type="term" value="F:RNA polymerase II transcription regulatory region sequence-specific DNA binding"/>
    <property type="evidence" value="ECO:0007669"/>
    <property type="project" value="TreeGrafter"/>
</dbReference>
<feature type="compositionally biased region" description="Basic and acidic residues" evidence="9">
    <location>
        <begin position="172"/>
        <end position="195"/>
    </location>
</feature>
<sequence>MSVALSSAECVASVPSVPADTMRALLSVGMGVAAPAPITAAATPSTSPPPSSLLPTKMKQSSKLSFSVDSLLSSTPTSRPAGRPVSEHHRARAPADSPAAPRSDAAVVFHNESALNLRLQSSPMQLTVRTPAMVNGHLRSPAGSGRGSPPYAMHTPPHSPTSLCATPYRLKLKQDSEDSDRDYQSSHEDGRRHEDMDSDLEEDADIDVGGQDEAAQRRLSGDGGEALDAADKLRRRRDAERSGDQHSENSMDSGSEAGAEAEAEGSEVGTPPPSGAVQPLFPQPLHPSAVSMMMARRGAPGWSGLPNSLAAHFAWMPNYPPNSQGVDGARLAGHPGGPHGGPPGSPHGPPHPLPLRCNLRKHKPNRKPRTPFTTQQLLSLEKKFREKQYLSIAERAEFSSSLQLTETQVKIWFQNRRAKSKRLQEAELEKFRFSGRPFPLFPPGAGLWHPNPPPFLAAMGLPPGAAPGAAPSGAPPPHMPGGQQQPSHLLSGLQPGLQPGLQRH</sequence>
<dbReference type="InterPro" id="IPR001356">
    <property type="entry name" value="HD"/>
</dbReference>
<reference evidence="11" key="1">
    <citation type="submission" date="2021-07" db="EMBL/GenBank/DDBJ databases">
        <authorList>
            <person name="Catto M.A."/>
            <person name="Jacobson A."/>
            <person name="Kennedy G."/>
            <person name="Labadie P."/>
            <person name="Hunt B.G."/>
            <person name="Srinivasan R."/>
        </authorList>
    </citation>
    <scope>NUCLEOTIDE SEQUENCE</scope>
    <source>
        <strain evidence="11">PL_HMW_Pooled</strain>
        <tissue evidence="11">Head</tissue>
    </source>
</reference>
<dbReference type="GO" id="GO:0005634">
    <property type="term" value="C:nucleus"/>
    <property type="evidence" value="ECO:0007669"/>
    <property type="project" value="UniProtKB-SubCell"/>
</dbReference>
<feature type="compositionally biased region" description="Pro residues" evidence="9">
    <location>
        <begin position="340"/>
        <end position="353"/>
    </location>
</feature>
<dbReference type="PANTHER" id="PTHR24338">
    <property type="entry name" value="HOMEOBOX PROTEIN MSX"/>
    <property type="match status" value="1"/>
</dbReference>
<evidence type="ECO:0000256" key="8">
    <source>
        <dbReference type="RuleBase" id="RU000682"/>
    </source>
</evidence>
<evidence type="ECO:0000259" key="10">
    <source>
        <dbReference type="PROSITE" id="PS50071"/>
    </source>
</evidence>
<comment type="similarity">
    <text evidence="6">Belongs to the Msh homeobox family.</text>
</comment>
<feature type="compositionally biased region" description="Basic residues" evidence="9">
    <location>
        <begin position="358"/>
        <end position="369"/>
    </location>
</feature>
<evidence type="ECO:0000256" key="5">
    <source>
        <dbReference type="ARBA" id="ARBA00023242"/>
    </source>
</evidence>
<evidence type="ECO:0000313" key="11">
    <source>
        <dbReference type="EMBL" id="KAK3932034.1"/>
    </source>
</evidence>
<keyword evidence="12" id="KW-1185">Reference proteome</keyword>
<feature type="region of interest" description="Disordered" evidence="9">
    <location>
        <begin position="39"/>
        <end position="103"/>
    </location>
</feature>
<dbReference type="Pfam" id="PF00046">
    <property type="entry name" value="Homeodomain"/>
    <property type="match status" value="1"/>
</dbReference>